<gene>
    <name evidence="2" type="ORF">CVT26_012383</name>
</gene>
<evidence type="ECO:0000256" key="1">
    <source>
        <dbReference type="SAM" id="MobiDB-lite"/>
    </source>
</evidence>
<keyword evidence="3" id="KW-1185">Reference proteome</keyword>
<dbReference type="InParanoid" id="A0A409WAQ8"/>
<sequence>MLVQDEVDDQRTDLFDLEHLEEDEACYRLFDEDDTNGPGFKSTGGSAEENAGMDRRGGSTYTECTRNYDIPPDAPEWVLYLNFDDGAADDEEVKHGSSPTASSNTRYISYDVSVLGLADYLEQGIPSNRGNKSNSNRLEQQQQSTTLAQTVAPLWDPYTDYYSILIMAPQVEARPRPSSAGDIDSVTHGLTTPLLSHSPSSSSSTSPPPLTPRSISESQPSTPLFQPSPLARKKTVNRATGKKKSRQLRGPSGKTTDVPTPPLPKIPPPTIPDITNLYGEKYRNFKAGIVIKRKHNSSKAMLDTVAGSVLLL</sequence>
<dbReference type="Proteomes" id="UP000284706">
    <property type="component" value="Unassembled WGS sequence"/>
</dbReference>
<dbReference type="EMBL" id="NHYE01005249">
    <property type="protein sequence ID" value="PPQ75560.1"/>
    <property type="molecule type" value="Genomic_DNA"/>
</dbReference>
<accession>A0A409WAQ8</accession>
<feature type="compositionally biased region" description="Pro residues" evidence="1">
    <location>
        <begin position="259"/>
        <end position="270"/>
    </location>
</feature>
<name>A0A409WAQ8_9AGAR</name>
<feature type="compositionally biased region" description="Basic residues" evidence="1">
    <location>
        <begin position="231"/>
        <end position="247"/>
    </location>
</feature>
<dbReference type="AlphaFoldDB" id="A0A409WAQ8"/>
<evidence type="ECO:0000313" key="3">
    <source>
        <dbReference type="Proteomes" id="UP000284706"/>
    </source>
</evidence>
<evidence type="ECO:0000313" key="2">
    <source>
        <dbReference type="EMBL" id="PPQ75560.1"/>
    </source>
</evidence>
<organism evidence="2 3">
    <name type="scientific">Gymnopilus dilepis</name>
    <dbReference type="NCBI Taxonomy" id="231916"/>
    <lineage>
        <taxon>Eukaryota</taxon>
        <taxon>Fungi</taxon>
        <taxon>Dikarya</taxon>
        <taxon>Basidiomycota</taxon>
        <taxon>Agaricomycotina</taxon>
        <taxon>Agaricomycetes</taxon>
        <taxon>Agaricomycetidae</taxon>
        <taxon>Agaricales</taxon>
        <taxon>Agaricineae</taxon>
        <taxon>Hymenogastraceae</taxon>
        <taxon>Gymnopilus</taxon>
    </lineage>
</organism>
<proteinExistence type="predicted"/>
<feature type="region of interest" description="Disordered" evidence="1">
    <location>
        <begin position="30"/>
        <end position="58"/>
    </location>
</feature>
<comment type="caution">
    <text evidence="2">The sequence shown here is derived from an EMBL/GenBank/DDBJ whole genome shotgun (WGS) entry which is preliminary data.</text>
</comment>
<protein>
    <submittedName>
        <fullName evidence="2">Uncharacterized protein</fullName>
    </submittedName>
</protein>
<feature type="region of interest" description="Disordered" evidence="1">
    <location>
        <begin position="174"/>
        <end position="270"/>
    </location>
</feature>
<feature type="region of interest" description="Disordered" evidence="1">
    <location>
        <begin position="126"/>
        <end position="145"/>
    </location>
</feature>
<feature type="compositionally biased region" description="Low complexity" evidence="1">
    <location>
        <begin position="190"/>
        <end position="205"/>
    </location>
</feature>
<feature type="compositionally biased region" description="Polar residues" evidence="1">
    <location>
        <begin position="213"/>
        <end position="225"/>
    </location>
</feature>
<reference evidence="2 3" key="1">
    <citation type="journal article" date="2018" name="Evol. Lett.">
        <title>Horizontal gene cluster transfer increased hallucinogenic mushroom diversity.</title>
        <authorList>
            <person name="Reynolds H.T."/>
            <person name="Vijayakumar V."/>
            <person name="Gluck-Thaler E."/>
            <person name="Korotkin H.B."/>
            <person name="Matheny P.B."/>
            <person name="Slot J.C."/>
        </authorList>
    </citation>
    <scope>NUCLEOTIDE SEQUENCE [LARGE SCALE GENOMIC DNA]</scope>
    <source>
        <strain evidence="2 3">SRW20</strain>
    </source>
</reference>